<dbReference type="PROSITE" id="PS50011">
    <property type="entry name" value="PROTEIN_KINASE_DOM"/>
    <property type="match status" value="1"/>
</dbReference>
<dbReference type="EMBL" id="JRKL02000286">
    <property type="protein sequence ID" value="KAF3972999.1"/>
    <property type="molecule type" value="Genomic_DNA"/>
</dbReference>
<evidence type="ECO:0000256" key="1">
    <source>
        <dbReference type="ARBA" id="ARBA00004479"/>
    </source>
</evidence>
<evidence type="ECO:0000313" key="16">
    <source>
        <dbReference type="EMBL" id="KAF3972999.1"/>
    </source>
</evidence>
<evidence type="ECO:0000256" key="6">
    <source>
        <dbReference type="ARBA" id="ARBA00022737"/>
    </source>
</evidence>
<organism evidence="16 17">
    <name type="scientific">Castanea mollissima</name>
    <name type="common">Chinese chestnut</name>
    <dbReference type="NCBI Taxonomy" id="60419"/>
    <lineage>
        <taxon>Eukaryota</taxon>
        <taxon>Viridiplantae</taxon>
        <taxon>Streptophyta</taxon>
        <taxon>Embryophyta</taxon>
        <taxon>Tracheophyta</taxon>
        <taxon>Spermatophyta</taxon>
        <taxon>Magnoliopsida</taxon>
        <taxon>eudicotyledons</taxon>
        <taxon>Gunneridae</taxon>
        <taxon>Pentapetalae</taxon>
        <taxon>rosids</taxon>
        <taxon>fabids</taxon>
        <taxon>Fagales</taxon>
        <taxon>Fagaceae</taxon>
        <taxon>Castanea</taxon>
    </lineage>
</organism>
<dbReference type="InterPro" id="IPR013210">
    <property type="entry name" value="LRR_N_plant-typ"/>
</dbReference>
<keyword evidence="11" id="KW-0675">Receptor</keyword>
<keyword evidence="8" id="KW-0067">ATP-binding</keyword>
<dbReference type="GO" id="GO:0005524">
    <property type="term" value="F:ATP binding"/>
    <property type="evidence" value="ECO:0007669"/>
    <property type="project" value="UniProtKB-KW"/>
</dbReference>
<dbReference type="SMART" id="SM00369">
    <property type="entry name" value="LRR_TYP"/>
    <property type="match status" value="3"/>
</dbReference>
<dbReference type="Gene3D" id="3.80.10.10">
    <property type="entry name" value="Ribonuclease Inhibitor"/>
    <property type="match status" value="2"/>
</dbReference>
<gene>
    <name evidence="16" type="ORF">CMV_003544</name>
</gene>
<name>A0A8J4RRY6_9ROSI</name>
<evidence type="ECO:0000256" key="5">
    <source>
        <dbReference type="ARBA" id="ARBA00022729"/>
    </source>
</evidence>
<evidence type="ECO:0000256" key="2">
    <source>
        <dbReference type="ARBA" id="ARBA00022553"/>
    </source>
</evidence>
<dbReference type="InterPro" id="IPR003591">
    <property type="entry name" value="Leu-rich_rpt_typical-subtyp"/>
</dbReference>
<dbReference type="AlphaFoldDB" id="A0A8J4RRY6"/>
<dbReference type="Pfam" id="PF07714">
    <property type="entry name" value="PK_Tyr_Ser-Thr"/>
    <property type="match status" value="2"/>
</dbReference>
<dbReference type="OrthoDB" id="4062651at2759"/>
<dbReference type="SUPFAM" id="SSF52058">
    <property type="entry name" value="L domain-like"/>
    <property type="match status" value="1"/>
</dbReference>
<dbReference type="InterPro" id="IPR011009">
    <property type="entry name" value="Kinase-like_dom_sf"/>
</dbReference>
<dbReference type="InterPro" id="IPR046959">
    <property type="entry name" value="PRK1-6/SRF4-like"/>
</dbReference>
<feature type="chain" id="PRO_5035211987" description="Protein kinase domain-containing protein" evidence="14">
    <location>
        <begin position="22"/>
        <end position="643"/>
    </location>
</feature>
<evidence type="ECO:0000259" key="15">
    <source>
        <dbReference type="PROSITE" id="PS50011"/>
    </source>
</evidence>
<sequence>MNLQVIFLYFLICNYFAIVRSLNDDGNALLSFKNSIENYTDDPLNNWNSTDISPCSWHGVTCRGDRVVSLSIPNRRLVGSLPAALGNLTELRHVNLRNNKFFGSLPPNLFHARELKILVLSGNSLSGPIPPEIGNLKNLQNLDFSQNSFNGSIPLSLVQCNRLKILSLGQNSLTGRLTDDFGTSLIALQRVDLSFNRLSGSIPSTMGNLSGLKGTLNLSHNFFNGAIPASLGSLPETVYIDLSYNNLSGYIPQVGTLLNIGPTAFAGNSLLCGLPLKISCPSSHPDSQSLFHFPSQNSDSSSGKNGKGSTSCLSIVITIVVSVIVGICLIGLLVSNRCRKITACKGGEQAGGCSFEKALMQLNFDLDQLLKASAFLLGKSGTGIVYKVVLADGRALAVRRLGEDGGSQRFREFQAEVEAIGKVRHPNIATLQAYCWSIDEKLLIYDYIPNGDLATAIHGKAGTVPFRPLSWPVRLRIMKGIAKGLAYLHEFSPKRGSQTYELDQMTSGTPQSSSPFEFLPTSPTVTVGSSYQSPEVSKVTKPSQKWDIYSYGVILLEMISGKFPMIKMGSMEIDLAQWVQLSFEERKPLYHVLDPFMAHDLDEEKEIVDVVKIALACAQKSPERRPSMRYVCDNLERLVPSIN</sequence>
<comment type="caution">
    <text evidence="16">The sequence shown here is derived from an EMBL/GenBank/DDBJ whole genome shotgun (WGS) entry which is preliminary data.</text>
</comment>
<dbReference type="InterPro" id="IPR001245">
    <property type="entry name" value="Ser-Thr/Tyr_kinase_cat_dom"/>
</dbReference>
<keyword evidence="12" id="KW-0325">Glycoprotein</keyword>
<dbReference type="Pfam" id="PF08263">
    <property type="entry name" value="LRRNT_2"/>
    <property type="match status" value="1"/>
</dbReference>
<dbReference type="SUPFAM" id="SSF56112">
    <property type="entry name" value="Protein kinase-like (PK-like)"/>
    <property type="match status" value="1"/>
</dbReference>
<keyword evidence="2" id="KW-0597">Phosphoprotein</keyword>
<comment type="subcellular location">
    <subcellularLocation>
        <location evidence="1">Membrane</location>
        <topology evidence="1">Single-pass type I membrane protein</topology>
    </subcellularLocation>
</comment>
<evidence type="ECO:0000256" key="4">
    <source>
        <dbReference type="ARBA" id="ARBA00022692"/>
    </source>
</evidence>
<keyword evidence="5 14" id="KW-0732">Signal</keyword>
<evidence type="ECO:0000256" key="3">
    <source>
        <dbReference type="ARBA" id="ARBA00022614"/>
    </source>
</evidence>
<keyword evidence="6" id="KW-0677">Repeat</keyword>
<dbReference type="Pfam" id="PF00560">
    <property type="entry name" value="LRR_1"/>
    <property type="match status" value="3"/>
</dbReference>
<keyword evidence="3" id="KW-0433">Leucine-rich repeat</keyword>
<dbReference type="GO" id="GO:0016020">
    <property type="term" value="C:membrane"/>
    <property type="evidence" value="ECO:0007669"/>
    <property type="project" value="UniProtKB-SubCell"/>
</dbReference>
<evidence type="ECO:0000256" key="14">
    <source>
        <dbReference type="SAM" id="SignalP"/>
    </source>
</evidence>
<dbReference type="GO" id="GO:0004672">
    <property type="term" value="F:protein kinase activity"/>
    <property type="evidence" value="ECO:0007669"/>
    <property type="project" value="InterPro"/>
</dbReference>
<keyword evidence="17" id="KW-1185">Reference proteome</keyword>
<dbReference type="FunFam" id="3.80.10.10:FF:000101">
    <property type="entry name" value="LRR receptor-like serine/threonine-protein kinase ERECTA"/>
    <property type="match status" value="1"/>
</dbReference>
<feature type="signal peptide" evidence="14">
    <location>
        <begin position="1"/>
        <end position="21"/>
    </location>
</feature>
<dbReference type="PANTHER" id="PTHR48007:SF83">
    <property type="entry name" value="PROTEIN KINASE DOMAIN-CONTAINING PROTEIN"/>
    <property type="match status" value="1"/>
</dbReference>
<protein>
    <recommendedName>
        <fullName evidence="15">Protein kinase domain-containing protein</fullName>
    </recommendedName>
</protein>
<dbReference type="Gene3D" id="1.10.510.10">
    <property type="entry name" value="Transferase(Phosphotransferase) domain 1"/>
    <property type="match status" value="2"/>
</dbReference>
<evidence type="ECO:0000313" key="17">
    <source>
        <dbReference type="Proteomes" id="UP000737018"/>
    </source>
</evidence>
<evidence type="ECO:0000256" key="8">
    <source>
        <dbReference type="ARBA" id="ARBA00022840"/>
    </source>
</evidence>
<dbReference type="FunFam" id="3.80.10.10:FF:000722">
    <property type="entry name" value="Leucine-rich repeat receptor-like protein kinase"/>
    <property type="match status" value="1"/>
</dbReference>
<evidence type="ECO:0000256" key="7">
    <source>
        <dbReference type="ARBA" id="ARBA00022741"/>
    </source>
</evidence>
<evidence type="ECO:0000256" key="13">
    <source>
        <dbReference type="SAM" id="Phobius"/>
    </source>
</evidence>
<dbReference type="InterPro" id="IPR032675">
    <property type="entry name" value="LRR_dom_sf"/>
</dbReference>
<feature type="transmembrane region" description="Helical" evidence="13">
    <location>
        <begin position="312"/>
        <end position="334"/>
    </location>
</feature>
<feature type="domain" description="Protein kinase" evidence="15">
    <location>
        <begin position="371"/>
        <end position="642"/>
    </location>
</feature>
<dbReference type="InterPro" id="IPR001611">
    <property type="entry name" value="Leu-rich_rpt"/>
</dbReference>
<dbReference type="Proteomes" id="UP000737018">
    <property type="component" value="Unassembled WGS sequence"/>
</dbReference>
<keyword evidence="4 13" id="KW-0812">Transmembrane</keyword>
<evidence type="ECO:0000256" key="10">
    <source>
        <dbReference type="ARBA" id="ARBA00023136"/>
    </source>
</evidence>
<reference evidence="16" key="1">
    <citation type="submission" date="2020-03" db="EMBL/GenBank/DDBJ databases">
        <title>Castanea mollissima Vanexum genome sequencing.</title>
        <authorList>
            <person name="Staton M."/>
        </authorList>
    </citation>
    <scope>NUCLEOTIDE SEQUENCE</scope>
    <source>
        <tissue evidence="16">Leaf</tissue>
    </source>
</reference>
<keyword evidence="9 13" id="KW-1133">Transmembrane helix</keyword>
<evidence type="ECO:0000256" key="9">
    <source>
        <dbReference type="ARBA" id="ARBA00022989"/>
    </source>
</evidence>
<accession>A0A8J4RRY6</accession>
<proteinExistence type="predicted"/>
<dbReference type="Gene3D" id="3.30.200.20">
    <property type="entry name" value="Phosphorylase Kinase, domain 1"/>
    <property type="match status" value="1"/>
</dbReference>
<evidence type="ECO:0000256" key="11">
    <source>
        <dbReference type="ARBA" id="ARBA00023170"/>
    </source>
</evidence>
<keyword evidence="7" id="KW-0547">Nucleotide-binding</keyword>
<evidence type="ECO:0000256" key="12">
    <source>
        <dbReference type="ARBA" id="ARBA00023180"/>
    </source>
</evidence>
<dbReference type="InterPro" id="IPR000719">
    <property type="entry name" value="Prot_kinase_dom"/>
</dbReference>
<dbReference type="PANTHER" id="PTHR48007">
    <property type="entry name" value="LEUCINE-RICH REPEAT RECEPTOR-LIKE PROTEIN KINASE PXC1"/>
    <property type="match status" value="1"/>
</dbReference>
<keyword evidence="10 13" id="KW-0472">Membrane</keyword>
<dbReference type="Pfam" id="PF13855">
    <property type="entry name" value="LRR_8"/>
    <property type="match status" value="1"/>
</dbReference>